<feature type="non-terminal residue" evidence="2">
    <location>
        <position position="171"/>
    </location>
</feature>
<comment type="caution">
    <text evidence="2">The sequence shown here is derived from an EMBL/GenBank/DDBJ whole genome shotgun (WGS) entry which is preliminary data.</text>
</comment>
<keyword evidence="3" id="KW-1185">Reference proteome</keyword>
<protein>
    <submittedName>
        <fullName evidence="2">Uncharacterized protein</fullName>
    </submittedName>
</protein>
<accession>A0A8T2MLU3</accession>
<proteinExistence type="predicted"/>
<sequence length="171" mass="18760">MHEPAPFLAKVSPLQGMLSSCFTEGCPWAVERSLRWPQEHFSVSGEEKPVSAFSRNSLANSYLTSSLKGPQTTSSPLPPQPALKASNTVHDPGDVPEGQLEILLMSDTADGDLEKMKDTIGTEDVNREASSKCKGKDLQRILSARRLTSVQLEGRTVKERQNFGQSTQFNQ</sequence>
<dbReference type="AlphaFoldDB" id="A0A8T2MLU3"/>
<dbReference type="EMBL" id="JAFBMS010002193">
    <property type="protein sequence ID" value="KAG9328483.1"/>
    <property type="molecule type" value="Genomic_DNA"/>
</dbReference>
<reference evidence="2" key="1">
    <citation type="thesis" date="2021" institute="BYU ScholarsArchive" country="Provo, UT, USA">
        <title>Applications of and Algorithms for Genome Assembly and Genomic Analyses with an Emphasis on Marine Teleosts.</title>
        <authorList>
            <person name="Pickett B.D."/>
        </authorList>
    </citation>
    <scope>NUCLEOTIDE SEQUENCE</scope>
    <source>
        <strain evidence="2">HI-2016</strain>
    </source>
</reference>
<organism evidence="2 3">
    <name type="scientific">Albula glossodonta</name>
    <name type="common">roundjaw bonefish</name>
    <dbReference type="NCBI Taxonomy" id="121402"/>
    <lineage>
        <taxon>Eukaryota</taxon>
        <taxon>Metazoa</taxon>
        <taxon>Chordata</taxon>
        <taxon>Craniata</taxon>
        <taxon>Vertebrata</taxon>
        <taxon>Euteleostomi</taxon>
        <taxon>Actinopterygii</taxon>
        <taxon>Neopterygii</taxon>
        <taxon>Teleostei</taxon>
        <taxon>Albuliformes</taxon>
        <taxon>Albulidae</taxon>
        <taxon>Albula</taxon>
    </lineage>
</organism>
<gene>
    <name evidence="2" type="ORF">JZ751_013565</name>
</gene>
<evidence type="ECO:0000313" key="2">
    <source>
        <dbReference type="EMBL" id="KAG9328483.1"/>
    </source>
</evidence>
<evidence type="ECO:0000313" key="3">
    <source>
        <dbReference type="Proteomes" id="UP000824540"/>
    </source>
</evidence>
<dbReference type="Proteomes" id="UP000824540">
    <property type="component" value="Unassembled WGS sequence"/>
</dbReference>
<feature type="region of interest" description="Disordered" evidence="1">
    <location>
        <begin position="64"/>
        <end position="97"/>
    </location>
</feature>
<evidence type="ECO:0000256" key="1">
    <source>
        <dbReference type="SAM" id="MobiDB-lite"/>
    </source>
</evidence>
<name>A0A8T2MLU3_9TELE</name>